<dbReference type="GO" id="GO:0004674">
    <property type="term" value="F:protein serine/threonine kinase activity"/>
    <property type="evidence" value="ECO:0007669"/>
    <property type="project" value="InterPro"/>
</dbReference>
<reference evidence="3" key="1">
    <citation type="journal article" date="2012" name="Nat. Genet.">
        <title>Whole-genome sequence of Schistosoma haematobium.</title>
        <authorList>
            <person name="Young N.D."/>
            <person name="Jex A.R."/>
            <person name="Li B."/>
            <person name="Liu S."/>
            <person name="Yang L."/>
            <person name="Xiong Z."/>
            <person name="Li Y."/>
            <person name="Cantacessi C."/>
            <person name="Hall R.S."/>
            <person name="Xu X."/>
            <person name="Chen F."/>
            <person name="Wu X."/>
            <person name="Zerlotini A."/>
            <person name="Oliveira G."/>
            <person name="Hofmann A."/>
            <person name="Zhang G."/>
            <person name="Fang X."/>
            <person name="Kang Y."/>
            <person name="Campbell B.E."/>
            <person name="Loukas A."/>
            <person name="Ranganathan S."/>
            <person name="Rollinson D."/>
            <person name="Rinaldi G."/>
            <person name="Brindley P.J."/>
            <person name="Yang H."/>
            <person name="Wang J."/>
            <person name="Wang J."/>
            <person name="Gasser R.B."/>
        </authorList>
    </citation>
    <scope>NUCLEOTIDE SEQUENCE [LARGE SCALE GENOMIC DNA]</scope>
</reference>
<evidence type="ECO:0000313" key="3">
    <source>
        <dbReference type="EMBL" id="KGB32315.1"/>
    </source>
</evidence>
<dbReference type="InterPro" id="IPR000719">
    <property type="entry name" value="Prot_kinase_dom"/>
</dbReference>
<sequence length="490" mass="55258">MGNQLTGLSPSPVVEDYLSELSGLVVFEEELCGSRLFKVAKIRSVDGDNPRSLVVKIFPNPNISQLLWRYQALMLPYCHRINSGYNLLFFSTSYIAERSGVLIRDFIDQSLADRLCTRPFLCIEDKRWIAYQLLCAVDQLHSYSTKAYSKHSGTNYSSLCHGDIKAENVLITSWGWVLLADPAPFKPVWLPSDNPSEFTHFFDSSRRRVCYLAPERFVEVHSCTTTTVSTTITTTTPTVTGSEATNLDSLLEEVTICSEETKNNVNMLVNVCDNTLIKPTTVNESNPLNKEYNIESDKQQLTVEISDLSSSNNNNFSKSESSYLIANSSELSTQLSVTSSPSLILNTEDCDTQNSNDEVIDLKQRTKFMTSNLLDLDCHLTPSMDLFSIGCVLLELFTDGSIAFTLADLLAYRRNDQSRLSKLLEQVPCEHAKFLISTLLSLDKEERRTAAEHLEQQRGKTFPSVFYTHLTPYLQNFLNPILRLWSCDSL</sequence>
<name>A0A094ZDE9_SCHHA</name>
<accession>A0A094ZDE9</accession>
<proteinExistence type="predicted"/>
<dbReference type="SMART" id="SM00220">
    <property type="entry name" value="S_TKc"/>
    <property type="match status" value="1"/>
</dbReference>
<dbReference type="GO" id="GO:0071561">
    <property type="term" value="C:nucleus-vacuole junction"/>
    <property type="evidence" value="ECO:0007669"/>
    <property type="project" value="TreeGrafter"/>
</dbReference>
<dbReference type="GO" id="GO:0005524">
    <property type="term" value="F:ATP binding"/>
    <property type="evidence" value="ECO:0007669"/>
    <property type="project" value="InterPro"/>
</dbReference>
<dbReference type="GO" id="GO:0016236">
    <property type="term" value="P:macroautophagy"/>
    <property type="evidence" value="ECO:0007669"/>
    <property type="project" value="InterPro"/>
</dbReference>
<dbReference type="InterPro" id="IPR011009">
    <property type="entry name" value="Kinase-like_dom_sf"/>
</dbReference>
<dbReference type="InterPro" id="IPR045162">
    <property type="entry name" value="Vps15-like"/>
</dbReference>
<dbReference type="STRING" id="6185.A0A094ZDE9"/>
<dbReference type="PANTHER" id="PTHR17583:SF0">
    <property type="entry name" value="PHOSPHOINOSITIDE 3-KINASE REGULATORY SUBUNIT 4"/>
    <property type="match status" value="1"/>
</dbReference>
<evidence type="ECO:0000256" key="1">
    <source>
        <dbReference type="ARBA" id="ARBA00022574"/>
    </source>
</evidence>
<dbReference type="GO" id="GO:0045324">
    <property type="term" value="P:late endosome to vacuole transport"/>
    <property type="evidence" value="ECO:0007669"/>
    <property type="project" value="InterPro"/>
</dbReference>
<dbReference type="Gene3D" id="1.10.510.10">
    <property type="entry name" value="Transferase(Phosphotransferase) domain 1"/>
    <property type="match status" value="2"/>
</dbReference>
<dbReference type="PROSITE" id="PS50011">
    <property type="entry name" value="PROTEIN_KINASE_DOM"/>
    <property type="match status" value="1"/>
</dbReference>
<dbReference type="GO" id="GO:0005770">
    <property type="term" value="C:late endosome"/>
    <property type="evidence" value="ECO:0007669"/>
    <property type="project" value="TreeGrafter"/>
</dbReference>
<protein>
    <submittedName>
        <fullName evidence="3">Phosphoinositide 3-kinase regulatory subunit 4</fullName>
    </submittedName>
</protein>
<keyword evidence="3" id="KW-0418">Kinase</keyword>
<dbReference type="PANTHER" id="PTHR17583">
    <property type="entry name" value="PHOSPHOINOSITIDE 3-KINASE REGULATORY SUBUNIT 4"/>
    <property type="match status" value="1"/>
</dbReference>
<dbReference type="EMBL" id="KL250499">
    <property type="protein sequence ID" value="KGB32315.1"/>
    <property type="molecule type" value="Genomic_DNA"/>
</dbReference>
<dbReference type="AlphaFoldDB" id="A0A094ZDE9"/>
<feature type="domain" description="Protein kinase" evidence="2">
    <location>
        <begin position="1"/>
        <end position="474"/>
    </location>
</feature>
<gene>
    <name evidence="3" type="ORF">MS3_00458</name>
</gene>
<dbReference type="PROSITE" id="PS00108">
    <property type="entry name" value="PROTEIN_KINASE_ST"/>
    <property type="match status" value="1"/>
</dbReference>
<dbReference type="GO" id="GO:0034271">
    <property type="term" value="C:phosphatidylinositol 3-kinase complex, class III, type I"/>
    <property type="evidence" value="ECO:0007669"/>
    <property type="project" value="TreeGrafter"/>
</dbReference>
<keyword evidence="3" id="KW-0808">Transferase</keyword>
<organism evidence="3">
    <name type="scientific">Schistosoma haematobium</name>
    <name type="common">Blood fluke</name>
    <dbReference type="NCBI Taxonomy" id="6185"/>
    <lineage>
        <taxon>Eukaryota</taxon>
        <taxon>Metazoa</taxon>
        <taxon>Spiralia</taxon>
        <taxon>Lophotrochozoa</taxon>
        <taxon>Platyhelminthes</taxon>
        <taxon>Trematoda</taxon>
        <taxon>Digenea</taxon>
        <taxon>Strigeidida</taxon>
        <taxon>Schistosomatoidea</taxon>
        <taxon>Schistosomatidae</taxon>
        <taxon>Schistosoma</taxon>
    </lineage>
</organism>
<dbReference type="SUPFAM" id="SSF56112">
    <property type="entry name" value="Protein kinase-like (PK-like)"/>
    <property type="match status" value="2"/>
</dbReference>
<dbReference type="InterPro" id="IPR008271">
    <property type="entry name" value="Ser/Thr_kinase_AS"/>
</dbReference>
<dbReference type="GO" id="GO:0006623">
    <property type="term" value="P:protein targeting to vacuole"/>
    <property type="evidence" value="ECO:0007669"/>
    <property type="project" value="TreeGrafter"/>
</dbReference>
<dbReference type="GO" id="GO:0034272">
    <property type="term" value="C:phosphatidylinositol 3-kinase complex, class III, type II"/>
    <property type="evidence" value="ECO:0007669"/>
    <property type="project" value="TreeGrafter"/>
</dbReference>
<keyword evidence="1" id="KW-0853">WD repeat</keyword>
<evidence type="ECO:0000259" key="2">
    <source>
        <dbReference type="PROSITE" id="PS50011"/>
    </source>
</evidence>